<dbReference type="Pfam" id="PF00967">
    <property type="entry name" value="Barwin"/>
    <property type="match status" value="1"/>
</dbReference>
<dbReference type="InterPro" id="IPR051477">
    <property type="entry name" value="Expansin_CellWall"/>
</dbReference>
<gene>
    <name evidence="4" type="ORF">Clacol_003309</name>
</gene>
<dbReference type="GO" id="GO:0042742">
    <property type="term" value="P:defense response to bacterium"/>
    <property type="evidence" value="ECO:0007669"/>
    <property type="project" value="InterPro"/>
</dbReference>
<comment type="caution">
    <text evidence="4">The sequence shown here is derived from an EMBL/GenBank/DDBJ whole genome shotgun (WGS) entry which is preliminary data.</text>
</comment>
<feature type="domain" description="Barwin" evidence="3">
    <location>
        <begin position="72"/>
        <end position="135"/>
    </location>
</feature>
<dbReference type="Proteomes" id="UP001050691">
    <property type="component" value="Unassembled WGS sequence"/>
</dbReference>
<protein>
    <recommendedName>
        <fullName evidence="3">Barwin domain-containing protein</fullName>
    </recommendedName>
</protein>
<sequence length="147" mass="15624">MFVSQVLSLFTLFLSVIVVSASPVPSFSNATIVDDLIARGTGEHNGIASYYYPGGGYGACGTRIQNGDKAVALSTGEWQNGALCGKSIRVTNKANGRTVTGVIVRDLCPGCQPRDNNKNNVDLTSGVFGQLDSLNKGLLDVVWYFED</sequence>
<feature type="signal peptide" evidence="2">
    <location>
        <begin position="1"/>
        <end position="21"/>
    </location>
</feature>
<reference evidence="4" key="1">
    <citation type="submission" date="2021-10" db="EMBL/GenBank/DDBJ databases">
        <title>De novo Genome Assembly of Clathrus columnatus (Basidiomycota, Fungi) Using Illumina and Nanopore Sequence Data.</title>
        <authorList>
            <person name="Ogiso-Tanaka E."/>
            <person name="Itagaki H."/>
            <person name="Hosoya T."/>
            <person name="Hosaka K."/>
        </authorList>
    </citation>
    <scope>NUCLEOTIDE SEQUENCE</scope>
    <source>
        <strain evidence="4">MO-923</strain>
    </source>
</reference>
<accession>A0AAV5A6G3</accession>
<dbReference type="EMBL" id="BPWL01000004">
    <property type="protein sequence ID" value="GJJ09087.1"/>
    <property type="molecule type" value="Genomic_DNA"/>
</dbReference>
<dbReference type="AlphaFoldDB" id="A0AAV5A6G3"/>
<dbReference type="InterPro" id="IPR036908">
    <property type="entry name" value="RlpA-like_sf"/>
</dbReference>
<evidence type="ECO:0000256" key="1">
    <source>
        <dbReference type="ARBA" id="ARBA00022729"/>
    </source>
</evidence>
<organism evidence="4 5">
    <name type="scientific">Clathrus columnatus</name>
    <dbReference type="NCBI Taxonomy" id="1419009"/>
    <lineage>
        <taxon>Eukaryota</taxon>
        <taxon>Fungi</taxon>
        <taxon>Dikarya</taxon>
        <taxon>Basidiomycota</taxon>
        <taxon>Agaricomycotina</taxon>
        <taxon>Agaricomycetes</taxon>
        <taxon>Phallomycetidae</taxon>
        <taxon>Phallales</taxon>
        <taxon>Clathraceae</taxon>
        <taxon>Clathrus</taxon>
    </lineage>
</organism>
<feature type="chain" id="PRO_5043932600" description="Barwin domain-containing protein" evidence="2">
    <location>
        <begin position="22"/>
        <end position="147"/>
    </location>
</feature>
<dbReference type="SUPFAM" id="SSF50685">
    <property type="entry name" value="Barwin-like endoglucanases"/>
    <property type="match status" value="1"/>
</dbReference>
<evidence type="ECO:0000313" key="5">
    <source>
        <dbReference type="Proteomes" id="UP001050691"/>
    </source>
</evidence>
<keyword evidence="1 2" id="KW-0732">Signal</keyword>
<name>A0AAV5A6G3_9AGAM</name>
<keyword evidence="5" id="KW-1185">Reference proteome</keyword>
<dbReference type="Gene3D" id="2.40.40.10">
    <property type="entry name" value="RlpA-like domain"/>
    <property type="match status" value="1"/>
</dbReference>
<proteinExistence type="predicted"/>
<dbReference type="CDD" id="cd22191">
    <property type="entry name" value="DPBB_RlpA_EXP_N-like"/>
    <property type="match status" value="1"/>
</dbReference>
<dbReference type="InterPro" id="IPR001153">
    <property type="entry name" value="Barwin_dom"/>
</dbReference>
<dbReference type="GO" id="GO:0050832">
    <property type="term" value="P:defense response to fungus"/>
    <property type="evidence" value="ECO:0007669"/>
    <property type="project" value="InterPro"/>
</dbReference>
<evidence type="ECO:0000259" key="3">
    <source>
        <dbReference type="Pfam" id="PF00967"/>
    </source>
</evidence>
<dbReference type="PANTHER" id="PTHR31836">
    <property type="match status" value="1"/>
</dbReference>
<evidence type="ECO:0000256" key="2">
    <source>
        <dbReference type="SAM" id="SignalP"/>
    </source>
</evidence>
<evidence type="ECO:0000313" key="4">
    <source>
        <dbReference type="EMBL" id="GJJ09087.1"/>
    </source>
</evidence>
<dbReference type="PANTHER" id="PTHR31836:SF28">
    <property type="entry name" value="SRCR DOMAIN-CONTAINING PROTEIN-RELATED"/>
    <property type="match status" value="1"/>
</dbReference>